<dbReference type="Proteomes" id="UP000596660">
    <property type="component" value="Unplaced"/>
</dbReference>
<evidence type="ECO:0000256" key="3">
    <source>
        <dbReference type="ARBA" id="ARBA00007163"/>
    </source>
</evidence>
<evidence type="ECO:0000256" key="2">
    <source>
        <dbReference type="ARBA" id="ARBA00004389"/>
    </source>
</evidence>
<keyword evidence="6" id="KW-0804">Transcription</keyword>
<proteinExistence type="inferred from homology"/>
<evidence type="ECO:0000256" key="5">
    <source>
        <dbReference type="ARBA" id="ARBA00023125"/>
    </source>
</evidence>
<dbReference type="AlphaFoldDB" id="A0A803NB93"/>
<name>A0A803NB93_CHEQI</name>
<comment type="subcellular location">
    <subcellularLocation>
        <location evidence="2">Endoplasmic reticulum membrane</location>
        <topology evidence="2">Single-pass membrane protein</topology>
    </subcellularLocation>
    <subcellularLocation>
        <location evidence="1">Nucleus</location>
    </subcellularLocation>
</comment>
<sequence>MYVKDLEIKSRYMEAECRRLGRLLQCCYAENQMLRISLGSAYGASMAIPESAVLLIPAVGFPGLVNGQHMPAAPTAPAKSER</sequence>
<evidence type="ECO:0000313" key="8">
    <source>
        <dbReference type="EnsemblPlants" id="AUR62043321-RA:cds"/>
    </source>
</evidence>
<organism evidence="8 9">
    <name type="scientific">Chenopodium quinoa</name>
    <name type="common">Quinoa</name>
    <dbReference type="NCBI Taxonomy" id="63459"/>
    <lineage>
        <taxon>Eukaryota</taxon>
        <taxon>Viridiplantae</taxon>
        <taxon>Streptophyta</taxon>
        <taxon>Embryophyta</taxon>
        <taxon>Tracheophyta</taxon>
        <taxon>Spermatophyta</taxon>
        <taxon>Magnoliopsida</taxon>
        <taxon>eudicotyledons</taxon>
        <taxon>Gunneridae</taxon>
        <taxon>Pentapetalae</taxon>
        <taxon>Caryophyllales</taxon>
        <taxon>Chenopodiaceae</taxon>
        <taxon>Chenopodioideae</taxon>
        <taxon>Atripliceae</taxon>
        <taxon>Chenopodium</taxon>
    </lineage>
</organism>
<reference evidence="8" key="2">
    <citation type="submission" date="2021-03" db="UniProtKB">
        <authorList>
            <consortium name="EnsemblPlants"/>
        </authorList>
    </citation>
    <scope>IDENTIFICATION</scope>
</reference>
<dbReference type="PANTHER" id="PTHR47416:SF8">
    <property type="entry name" value="BASIC-LEUCINE ZIPPER TRANSCRIPTION FACTOR E-RELATED"/>
    <property type="match status" value="1"/>
</dbReference>
<dbReference type="GO" id="GO:0005634">
    <property type="term" value="C:nucleus"/>
    <property type="evidence" value="ECO:0007669"/>
    <property type="project" value="UniProtKB-SubCell"/>
</dbReference>
<evidence type="ECO:0000256" key="1">
    <source>
        <dbReference type="ARBA" id="ARBA00004123"/>
    </source>
</evidence>
<dbReference type="GO" id="GO:0003677">
    <property type="term" value="F:DNA binding"/>
    <property type="evidence" value="ECO:0007669"/>
    <property type="project" value="UniProtKB-KW"/>
</dbReference>
<accession>A0A803NB93</accession>
<dbReference type="Gramene" id="AUR62043321-RA">
    <property type="protein sequence ID" value="AUR62043321-RA:cds"/>
    <property type="gene ID" value="AUR62043321"/>
</dbReference>
<reference evidence="8" key="1">
    <citation type="journal article" date="2017" name="Nature">
        <title>The genome of Chenopodium quinoa.</title>
        <authorList>
            <person name="Jarvis D.E."/>
            <person name="Ho Y.S."/>
            <person name="Lightfoot D.J."/>
            <person name="Schmoeckel S.M."/>
            <person name="Li B."/>
            <person name="Borm T.J.A."/>
            <person name="Ohyanagi H."/>
            <person name="Mineta K."/>
            <person name="Michell C.T."/>
            <person name="Saber N."/>
            <person name="Kharbatia N.M."/>
            <person name="Rupper R.R."/>
            <person name="Sharp A.R."/>
            <person name="Dally N."/>
            <person name="Boughton B.A."/>
            <person name="Woo Y.H."/>
            <person name="Gao G."/>
            <person name="Schijlen E.G.W.M."/>
            <person name="Guo X."/>
            <person name="Momin A.A."/>
            <person name="Negrao S."/>
            <person name="Al-Babili S."/>
            <person name="Gehring C."/>
            <person name="Roessner U."/>
            <person name="Jung C."/>
            <person name="Murphy K."/>
            <person name="Arold S.T."/>
            <person name="Gojobori T."/>
            <person name="van der Linden C.G."/>
            <person name="van Loo E.N."/>
            <person name="Jellen E.N."/>
            <person name="Maughan P.J."/>
            <person name="Tester M."/>
        </authorList>
    </citation>
    <scope>NUCLEOTIDE SEQUENCE [LARGE SCALE GENOMIC DNA]</scope>
    <source>
        <strain evidence="8">cv. PI 614886</strain>
    </source>
</reference>
<keyword evidence="4" id="KW-0805">Transcription regulation</keyword>
<dbReference type="EnsemblPlants" id="AUR62043321-RA">
    <property type="protein sequence ID" value="AUR62043321-RA:cds"/>
    <property type="gene ID" value="AUR62043321"/>
</dbReference>
<evidence type="ECO:0000256" key="4">
    <source>
        <dbReference type="ARBA" id="ARBA00023015"/>
    </source>
</evidence>
<protein>
    <submittedName>
        <fullName evidence="8">Uncharacterized protein</fullName>
    </submittedName>
</protein>
<keyword evidence="7" id="KW-0539">Nucleus</keyword>
<comment type="similarity">
    <text evidence="3">Belongs to the bZIP family.</text>
</comment>
<dbReference type="GO" id="GO:0005789">
    <property type="term" value="C:endoplasmic reticulum membrane"/>
    <property type="evidence" value="ECO:0007669"/>
    <property type="project" value="UniProtKB-SubCell"/>
</dbReference>
<evidence type="ECO:0000256" key="7">
    <source>
        <dbReference type="ARBA" id="ARBA00023242"/>
    </source>
</evidence>
<keyword evidence="9" id="KW-1185">Reference proteome</keyword>
<keyword evidence="5" id="KW-0238">DNA-binding</keyword>
<evidence type="ECO:0000256" key="6">
    <source>
        <dbReference type="ARBA" id="ARBA00023163"/>
    </source>
</evidence>
<evidence type="ECO:0000313" key="9">
    <source>
        <dbReference type="Proteomes" id="UP000596660"/>
    </source>
</evidence>
<dbReference type="PANTHER" id="PTHR47416">
    <property type="entry name" value="BASIC-LEUCINE ZIPPER TRANSCRIPTION FACTOR F-RELATED"/>
    <property type="match status" value="1"/>
</dbReference>